<dbReference type="STRING" id="1238424.J07HQW1_03296"/>
<dbReference type="AlphaFoldDB" id="U1PHW8"/>
<name>U1PHW8_9EURY</name>
<dbReference type="SMART" id="SM00226">
    <property type="entry name" value="LMWPc"/>
    <property type="match status" value="1"/>
</dbReference>
<dbReference type="Pfam" id="PF01451">
    <property type="entry name" value="LMWPc"/>
    <property type="match status" value="1"/>
</dbReference>
<reference evidence="3 4" key="1">
    <citation type="journal article" date="2013" name="PLoS ONE">
        <title>Assembly-driven community genomics of a hypersaline microbial ecosystem.</title>
        <authorList>
            <person name="Podell S."/>
            <person name="Ugalde J.A."/>
            <person name="Narasingarao P."/>
            <person name="Banfield J.F."/>
            <person name="Heidelberg K.B."/>
            <person name="Allen E.E."/>
        </authorList>
    </citation>
    <scope>NUCLEOTIDE SEQUENCE [LARGE SCALE GENOMIC DNA]</scope>
    <source>
        <strain evidence="4">J07HQW1</strain>
    </source>
</reference>
<dbReference type="SUPFAM" id="SSF52788">
    <property type="entry name" value="Phosphotyrosine protein phosphatases I"/>
    <property type="match status" value="1"/>
</dbReference>
<dbReference type="GO" id="GO:0046685">
    <property type="term" value="P:response to arsenic-containing substance"/>
    <property type="evidence" value="ECO:0007669"/>
    <property type="project" value="UniProtKB-KW"/>
</dbReference>
<organism evidence="3 4">
    <name type="scientific">Haloquadratum walsbyi J07HQW1</name>
    <dbReference type="NCBI Taxonomy" id="1238424"/>
    <lineage>
        <taxon>Archaea</taxon>
        <taxon>Methanobacteriati</taxon>
        <taxon>Methanobacteriota</taxon>
        <taxon>Stenosarchaea group</taxon>
        <taxon>Halobacteria</taxon>
        <taxon>Halobacteriales</taxon>
        <taxon>Haloferacaceae</taxon>
        <taxon>Haloquadratum</taxon>
    </lineage>
</organism>
<evidence type="ECO:0000313" key="4">
    <source>
        <dbReference type="Proteomes" id="UP000030649"/>
    </source>
</evidence>
<gene>
    <name evidence="3" type="ORF">J07HQW1_03296</name>
</gene>
<dbReference type="Gene3D" id="3.40.50.2300">
    <property type="match status" value="1"/>
</dbReference>
<dbReference type="InterPro" id="IPR036196">
    <property type="entry name" value="Ptyr_pPase_sf"/>
</dbReference>
<keyword evidence="1" id="KW-0059">Arsenical resistance</keyword>
<dbReference type="PANTHER" id="PTHR43428">
    <property type="entry name" value="ARSENATE REDUCTASE"/>
    <property type="match status" value="1"/>
</dbReference>
<protein>
    <submittedName>
        <fullName evidence="3">Protein-tyrosine-phosphatase</fullName>
    </submittedName>
</protein>
<dbReference type="EMBL" id="KE356560">
    <property type="protein sequence ID" value="ERG93237.1"/>
    <property type="molecule type" value="Genomic_DNA"/>
</dbReference>
<dbReference type="Proteomes" id="UP000030649">
    <property type="component" value="Unassembled WGS sequence"/>
</dbReference>
<evidence type="ECO:0000259" key="2">
    <source>
        <dbReference type="SMART" id="SM00226"/>
    </source>
</evidence>
<dbReference type="HOGENOM" id="CLU_071415_3_3_2"/>
<evidence type="ECO:0000313" key="3">
    <source>
        <dbReference type="EMBL" id="ERG93237.1"/>
    </source>
</evidence>
<proteinExistence type="predicted"/>
<accession>U1PHW8</accession>
<dbReference type="PANTHER" id="PTHR43428:SF1">
    <property type="entry name" value="ARSENATE REDUCTASE"/>
    <property type="match status" value="1"/>
</dbReference>
<dbReference type="InterPro" id="IPR023485">
    <property type="entry name" value="Ptyr_pPase"/>
</dbReference>
<feature type="domain" description="Phosphotyrosine protein phosphatase I" evidence="2">
    <location>
        <begin position="7"/>
        <end position="137"/>
    </location>
</feature>
<evidence type="ECO:0000256" key="1">
    <source>
        <dbReference type="ARBA" id="ARBA00022849"/>
    </source>
</evidence>
<sequence>MPGNSMMKLGFICVQNAGRSQMSAAFAERERRHREIEDSVDIITGGTAPADSVHEEVVIVMNEVDIDLSGHKPREVSSTELESCDIVATMGCSTLDIDADEADIRDWSLDDPHNKNIEHVRAIRDDIENRVATLFDQVETQITQ</sequence>